<evidence type="ECO:0000256" key="1">
    <source>
        <dbReference type="SAM" id="MobiDB-lite"/>
    </source>
</evidence>
<evidence type="ECO:0000313" key="3">
    <source>
        <dbReference type="EMBL" id="KAK6335335.1"/>
    </source>
</evidence>
<dbReference type="EMBL" id="JAVHNQ010000012">
    <property type="protein sequence ID" value="KAK6335326.1"/>
    <property type="molecule type" value="Genomic_DNA"/>
</dbReference>
<dbReference type="AlphaFoldDB" id="A0AAV9U415"/>
<feature type="region of interest" description="Disordered" evidence="1">
    <location>
        <begin position="488"/>
        <end position="509"/>
    </location>
</feature>
<feature type="compositionally biased region" description="Low complexity" evidence="1">
    <location>
        <begin position="496"/>
        <end position="509"/>
    </location>
</feature>
<name>A0AAV9U415_9PEZI</name>
<reference evidence="2 4" key="1">
    <citation type="submission" date="2019-10" db="EMBL/GenBank/DDBJ databases">
        <authorList>
            <person name="Palmer J.M."/>
        </authorList>
    </citation>
    <scope>NUCLEOTIDE SEQUENCE [LARGE SCALE GENOMIC DNA]</scope>
    <source>
        <strain evidence="2 4">TWF696</strain>
    </source>
</reference>
<accession>A0AAV9U415</accession>
<feature type="region of interest" description="Disordered" evidence="1">
    <location>
        <begin position="405"/>
        <end position="458"/>
    </location>
</feature>
<comment type="caution">
    <text evidence="2">The sequence shown here is derived from an EMBL/GenBank/DDBJ whole genome shotgun (WGS) entry which is preliminary data.</text>
</comment>
<gene>
    <name evidence="2" type="ORF">TWF696_009916</name>
    <name evidence="3" type="ORF">TWF696_009921</name>
</gene>
<sequence length="509" mass="57830">MPYSTYRRNPYWVRSRARRQNYRRPERPSRRFILDHIKEDTDDVKCEFRPAHRTIPKFNDRVVALFTPNHCNWFCSLPVQENIKSLLKSPPYQDHGPDSSSVDPRLQEGLWFRDCHFKGFSVGFNLRTRNALRVRVMVVRCDVVSTSYSQEVSSSDSGVYLVRGSSGSQVSGYLGHSGFDAPYVVGGVFNDVHSFFDQKDVSDYTSAKLSSEFLSKKDLIYDQTFNCSSKFIDNSHPFRFYKYFQVGRRFVLSSDRSTFTGGGEVFTPVGEKSPTFRVFLFVHRSPQLLYSCRFRDEDFQESEEPGEDDMEGVQGQKDAETLDAVDLSNAFHIQSKKDLPFAYIAQVFTRLYWAERRAPSLDKSDPQLPDVLAEVATLKARVGELESRGKRTEFSSSSLTFAGVEVPGDVTPTGTRRRDVQSADFGATGSSFSSQTSEGEVYTSSQESPASTQESMAEVVKKFKKQGLSEAGFLDRFRGNQRYSQQQLTEFWRGTSASSSSSSSRRPRK</sequence>
<evidence type="ECO:0000313" key="4">
    <source>
        <dbReference type="Proteomes" id="UP001375240"/>
    </source>
</evidence>
<protein>
    <submittedName>
        <fullName evidence="2">Uncharacterized protein</fullName>
    </submittedName>
</protein>
<dbReference type="Proteomes" id="UP001375240">
    <property type="component" value="Unassembled WGS sequence"/>
</dbReference>
<organism evidence="2 4">
    <name type="scientific">Orbilia brochopaga</name>
    <dbReference type="NCBI Taxonomy" id="3140254"/>
    <lineage>
        <taxon>Eukaryota</taxon>
        <taxon>Fungi</taxon>
        <taxon>Dikarya</taxon>
        <taxon>Ascomycota</taxon>
        <taxon>Pezizomycotina</taxon>
        <taxon>Orbiliomycetes</taxon>
        <taxon>Orbiliales</taxon>
        <taxon>Orbiliaceae</taxon>
        <taxon>Orbilia</taxon>
    </lineage>
</organism>
<dbReference type="EMBL" id="JAVHNQ010000012">
    <property type="protein sequence ID" value="KAK6335335.1"/>
    <property type="molecule type" value="Genomic_DNA"/>
</dbReference>
<feature type="compositionally biased region" description="Polar residues" evidence="1">
    <location>
        <begin position="428"/>
        <end position="455"/>
    </location>
</feature>
<evidence type="ECO:0000313" key="2">
    <source>
        <dbReference type="EMBL" id="KAK6335326.1"/>
    </source>
</evidence>
<keyword evidence="4" id="KW-1185">Reference proteome</keyword>
<proteinExistence type="predicted"/>